<proteinExistence type="inferred from homology"/>
<dbReference type="Pfam" id="PF07741">
    <property type="entry name" value="BRF1"/>
    <property type="match status" value="1"/>
</dbReference>
<name>A0AAX6FY90_IRIPA</name>
<organism evidence="12 13">
    <name type="scientific">Iris pallida</name>
    <name type="common">Sweet iris</name>
    <dbReference type="NCBI Taxonomy" id="29817"/>
    <lineage>
        <taxon>Eukaryota</taxon>
        <taxon>Viridiplantae</taxon>
        <taxon>Streptophyta</taxon>
        <taxon>Embryophyta</taxon>
        <taxon>Tracheophyta</taxon>
        <taxon>Spermatophyta</taxon>
        <taxon>Magnoliopsida</taxon>
        <taxon>Liliopsida</taxon>
        <taxon>Asparagales</taxon>
        <taxon>Iridaceae</taxon>
        <taxon>Iridoideae</taxon>
        <taxon>Irideae</taxon>
        <taxon>Iris</taxon>
    </lineage>
</organism>
<accession>A0AAX6FY90</accession>
<dbReference type="SUPFAM" id="SSF47954">
    <property type="entry name" value="Cyclin-like"/>
    <property type="match status" value="1"/>
</dbReference>
<keyword evidence="13" id="KW-1185">Reference proteome</keyword>
<feature type="compositionally biased region" description="Basic residues" evidence="9">
    <location>
        <begin position="377"/>
        <end position="386"/>
    </location>
</feature>
<comment type="caution">
    <text evidence="12">The sequence shown here is derived from an EMBL/GenBank/DDBJ whole genome shotgun (WGS) entry which is preliminary data.</text>
</comment>
<dbReference type="Gene3D" id="1.20.5.650">
    <property type="entry name" value="Single helix bin"/>
    <property type="match status" value="1"/>
</dbReference>
<dbReference type="Proteomes" id="UP001140949">
    <property type="component" value="Unassembled WGS sequence"/>
</dbReference>
<evidence type="ECO:0000256" key="10">
    <source>
        <dbReference type="SAM" id="Phobius"/>
    </source>
</evidence>
<comment type="subcellular location">
    <subcellularLocation>
        <location evidence="1">Nucleus</location>
    </subcellularLocation>
</comment>
<keyword evidence="5" id="KW-0862">Zinc</keyword>
<keyword evidence="10" id="KW-0812">Transmembrane</keyword>
<evidence type="ECO:0000256" key="9">
    <source>
        <dbReference type="SAM" id="MobiDB-lite"/>
    </source>
</evidence>
<dbReference type="Gene3D" id="1.10.472.10">
    <property type="entry name" value="Cyclin-like"/>
    <property type="match status" value="2"/>
</dbReference>
<dbReference type="GO" id="GO:0001006">
    <property type="term" value="F:RNA polymerase III type 3 promoter sequence-specific DNA binding"/>
    <property type="evidence" value="ECO:0007669"/>
    <property type="project" value="TreeGrafter"/>
</dbReference>
<keyword evidence="3" id="KW-0479">Metal-binding</keyword>
<comment type="similarity">
    <text evidence="2">Belongs to the TFIIB family.</text>
</comment>
<dbReference type="InterPro" id="IPR000812">
    <property type="entry name" value="TFIIB"/>
</dbReference>
<dbReference type="PANTHER" id="PTHR11618">
    <property type="entry name" value="TRANSCRIPTION INITIATION FACTOR IIB-RELATED"/>
    <property type="match status" value="1"/>
</dbReference>
<feature type="region of interest" description="Disordered" evidence="9">
    <location>
        <begin position="469"/>
        <end position="488"/>
    </location>
</feature>
<dbReference type="AlphaFoldDB" id="A0AAX6FY90"/>
<feature type="compositionally biased region" description="Basic and acidic residues" evidence="9">
    <location>
        <begin position="419"/>
        <end position="432"/>
    </location>
</feature>
<evidence type="ECO:0000256" key="6">
    <source>
        <dbReference type="ARBA" id="ARBA00023015"/>
    </source>
</evidence>
<dbReference type="InterPro" id="IPR036915">
    <property type="entry name" value="Cyclin-like_sf"/>
</dbReference>
<reference evidence="12" key="2">
    <citation type="submission" date="2023-04" db="EMBL/GenBank/DDBJ databases">
        <authorList>
            <person name="Bruccoleri R.E."/>
            <person name="Oakeley E.J."/>
            <person name="Faust A.-M."/>
            <person name="Dessus-Babus S."/>
            <person name="Altorfer M."/>
            <person name="Burckhardt D."/>
            <person name="Oertli M."/>
            <person name="Naumann U."/>
            <person name="Petersen F."/>
            <person name="Wong J."/>
        </authorList>
    </citation>
    <scope>NUCLEOTIDE SEQUENCE</scope>
    <source>
        <strain evidence="12">GSM-AAB239-AS_SAM_17_03QT</strain>
        <tissue evidence="12">Leaf</tissue>
    </source>
</reference>
<reference evidence="12" key="1">
    <citation type="journal article" date="2023" name="GigaByte">
        <title>Genome assembly of the bearded iris, Iris pallida Lam.</title>
        <authorList>
            <person name="Bruccoleri R.E."/>
            <person name="Oakeley E.J."/>
            <person name="Faust A.M.E."/>
            <person name="Altorfer M."/>
            <person name="Dessus-Babus S."/>
            <person name="Burckhardt D."/>
            <person name="Oertli M."/>
            <person name="Naumann U."/>
            <person name="Petersen F."/>
            <person name="Wong J."/>
        </authorList>
    </citation>
    <scope>NUCLEOTIDE SEQUENCE</scope>
    <source>
        <strain evidence="12">GSM-AAB239-AS_SAM_17_03QT</strain>
    </source>
</reference>
<keyword evidence="10" id="KW-1133">Transmembrane helix</keyword>
<dbReference type="InterPro" id="IPR011665">
    <property type="entry name" value="BRF1_TBP-bd_dom"/>
</dbReference>
<gene>
    <name evidence="12" type="ORF">M6B38_392165</name>
</gene>
<feature type="compositionally biased region" description="Polar residues" evidence="9">
    <location>
        <begin position="387"/>
        <end position="405"/>
    </location>
</feature>
<dbReference type="GO" id="GO:0070897">
    <property type="term" value="P:transcription preinitiation complex assembly"/>
    <property type="evidence" value="ECO:0007669"/>
    <property type="project" value="InterPro"/>
</dbReference>
<protein>
    <recommendedName>
        <fullName evidence="11">Brf1 TBP-binding domain-containing protein</fullName>
    </recommendedName>
</protein>
<feature type="region of interest" description="Disordered" evidence="9">
    <location>
        <begin position="419"/>
        <end position="438"/>
    </location>
</feature>
<evidence type="ECO:0000256" key="8">
    <source>
        <dbReference type="ARBA" id="ARBA00023242"/>
    </source>
</evidence>
<keyword evidence="6" id="KW-0805">Transcription regulation</keyword>
<evidence type="ECO:0000256" key="2">
    <source>
        <dbReference type="ARBA" id="ARBA00010857"/>
    </source>
</evidence>
<feature type="domain" description="Brf1 TBP-binding" evidence="11">
    <location>
        <begin position="330"/>
        <end position="417"/>
    </location>
</feature>
<evidence type="ECO:0000259" key="11">
    <source>
        <dbReference type="Pfam" id="PF07741"/>
    </source>
</evidence>
<feature type="transmembrane region" description="Helical" evidence="10">
    <location>
        <begin position="116"/>
        <end position="138"/>
    </location>
</feature>
<keyword evidence="8" id="KW-0539">Nucleus</keyword>
<evidence type="ECO:0000256" key="4">
    <source>
        <dbReference type="ARBA" id="ARBA00022771"/>
    </source>
</evidence>
<evidence type="ECO:0000313" key="13">
    <source>
        <dbReference type="Proteomes" id="UP001140949"/>
    </source>
</evidence>
<dbReference type="GO" id="GO:0005634">
    <property type="term" value="C:nucleus"/>
    <property type="evidence" value="ECO:0007669"/>
    <property type="project" value="UniProtKB-SubCell"/>
</dbReference>
<evidence type="ECO:0000313" key="12">
    <source>
        <dbReference type="EMBL" id="KAJ6821419.1"/>
    </source>
</evidence>
<dbReference type="GO" id="GO:0097550">
    <property type="term" value="C:transcription preinitiation complex"/>
    <property type="evidence" value="ECO:0007669"/>
    <property type="project" value="TreeGrafter"/>
</dbReference>
<dbReference type="EMBL" id="JANAVB010024998">
    <property type="protein sequence ID" value="KAJ6821419.1"/>
    <property type="molecule type" value="Genomic_DNA"/>
</dbReference>
<feature type="region of interest" description="Disordered" evidence="9">
    <location>
        <begin position="369"/>
        <end position="405"/>
    </location>
</feature>
<evidence type="ECO:0000256" key="7">
    <source>
        <dbReference type="ARBA" id="ARBA00023163"/>
    </source>
</evidence>
<dbReference type="PANTHER" id="PTHR11618:SF4">
    <property type="entry name" value="TRANSCRIPTION FACTOR IIIB 90 KDA SUBUNIT"/>
    <property type="match status" value="1"/>
</dbReference>
<keyword evidence="7" id="KW-0804">Transcription</keyword>
<evidence type="ECO:0000256" key="1">
    <source>
        <dbReference type="ARBA" id="ARBA00004123"/>
    </source>
</evidence>
<sequence>MHWCTHCTDNHPTHQTSDGFAACSACGRVLIDNTSSGRTTIKSQTKDNHLSRGESTIRDVAAALGAAGGEPLIRDAHDLFAIAVGRENFPRERIRTRVAAVCLYIALRRRDEGPRLLISFADYLKVGVYVLAALFVALCRILGLESHPFVQRPLDPSLFIHRCSRKLLGRNDTKIPIVALRIVASVNAERDLIRTGQVPNRLVGAALYISALAHGHRCSKADVMRVVGNTELGCLTIDEFVSMVGEAKGVPCSSQRLEMVCEHKNRGRAHFAHGLCGECYDVLVDFSGLEGPDRPPSFCGAIRQRIEDITRRSNSGRTRKALEMGEEPLDIDDKEIDMYINTTEEKIYKAMIWEAMNSEYLEQQAAKKAQCAAKPTKEKKQRRGKKSMNTSTTGNAQLPNNKRSSSRINYDALAALYGDEKRQRRESDRGIDDEQITGSKECNMALDADIAENNDESALVEYDAYLGDGDEDYGDYDEGFGDGDDYGF</sequence>
<keyword evidence="4" id="KW-0863">Zinc-finger</keyword>
<dbReference type="GO" id="GO:0008270">
    <property type="term" value="F:zinc ion binding"/>
    <property type="evidence" value="ECO:0007669"/>
    <property type="project" value="UniProtKB-KW"/>
</dbReference>
<dbReference type="GO" id="GO:0000126">
    <property type="term" value="C:transcription factor TFIIIB complex"/>
    <property type="evidence" value="ECO:0007669"/>
    <property type="project" value="TreeGrafter"/>
</dbReference>
<keyword evidence="10" id="KW-0472">Membrane</keyword>
<dbReference type="GO" id="GO:0000995">
    <property type="term" value="F:RNA polymerase III general transcription initiation factor activity"/>
    <property type="evidence" value="ECO:0007669"/>
    <property type="project" value="TreeGrafter"/>
</dbReference>
<evidence type="ECO:0000256" key="3">
    <source>
        <dbReference type="ARBA" id="ARBA00022723"/>
    </source>
</evidence>
<evidence type="ECO:0000256" key="5">
    <source>
        <dbReference type="ARBA" id="ARBA00022833"/>
    </source>
</evidence>